<dbReference type="EMBL" id="NCMJ01000088">
    <property type="protein sequence ID" value="PLE26720.1"/>
    <property type="molecule type" value="Genomic_DNA"/>
</dbReference>
<dbReference type="EMBL" id="FLDK01000007">
    <property type="protein sequence ID" value="SBH27194.1"/>
    <property type="molecule type" value="Genomic_DNA"/>
</dbReference>
<reference evidence="7 28" key="3">
    <citation type="submission" date="2017-03" db="EMBL/GenBank/DDBJ databases">
        <authorList>
            <person name="Fouts D."/>
            <person name="Stalin M.J."/>
            <person name="Chen L."/>
            <person name="Wright M."/>
            <person name="Sutton G."/>
            <person name="Nguyen K."/>
            <person name="Vanduin D."/>
            <person name="Rojas L."/>
            <person name="Hujer A."/>
            <person name="Hujer K."/>
            <person name="Bonomo R."/>
            <person name="Kreiswirth B."/>
            <person name="Adams M."/>
        </authorList>
    </citation>
    <scope>NUCLEOTIDE SEQUENCE [LARGE SCALE GENOMIC DNA]</scope>
    <source>
        <strain evidence="7 28">39383</strain>
    </source>
</reference>
<dbReference type="EMBL" id="CAAGWG010000008">
    <property type="protein sequence ID" value="VGD09228.1"/>
    <property type="molecule type" value="Genomic_DNA"/>
</dbReference>
<evidence type="ECO:0000313" key="20">
    <source>
        <dbReference type="EMBL" id="SXN29993.1"/>
    </source>
</evidence>
<dbReference type="EMBL" id="UGLJ01000002">
    <property type="protein sequence ID" value="STT94249.1"/>
    <property type="molecule type" value="Genomic_DNA"/>
</dbReference>
<dbReference type="Proteomes" id="UP000255192">
    <property type="component" value="Unassembled WGS sequence"/>
</dbReference>
<evidence type="ECO:0000313" key="40">
    <source>
        <dbReference type="Proteomes" id="UP000258673"/>
    </source>
</evidence>
<evidence type="ECO:0000256" key="1">
    <source>
        <dbReference type="SAM" id="SignalP"/>
    </source>
</evidence>
<dbReference type="Proteomes" id="UP000255099">
    <property type="component" value="Unassembled WGS sequence"/>
</dbReference>
<evidence type="ECO:0000313" key="29">
    <source>
        <dbReference type="Proteomes" id="UP000234439"/>
    </source>
</evidence>
<dbReference type="Proteomes" id="UP000479475">
    <property type="component" value="Unassembled WGS sequence"/>
</dbReference>
<dbReference type="Proteomes" id="UP000258673">
    <property type="component" value="Unassembled WGS sequence"/>
</dbReference>
<dbReference type="EMBL" id="NDBK01000078">
    <property type="protein sequence ID" value="OVF69408.1"/>
    <property type="molecule type" value="Genomic_DNA"/>
</dbReference>
<reference evidence="2 26" key="1">
    <citation type="submission" date="2014-10" db="EMBL/GenBank/DDBJ databases">
        <title>Plasmid movement, recombination, and chromosomal integration amongst multidrug resistant commensal Escherichia coli clones within a single commercial turkey flock.</title>
        <authorList>
            <person name="Lang K."/>
            <person name="Dorn K."/>
            <person name="Danzeisen J."/>
            <person name="Johnson T."/>
        </authorList>
    </citation>
    <scope>NUCLEOTIDE SEQUENCE [LARGE SCALE GENOMIC DNA]</scope>
    <source>
        <strain evidence="2 26">UMNturkey9</strain>
    </source>
</reference>
<evidence type="ECO:0000313" key="26">
    <source>
        <dbReference type="Proteomes" id="UP000031820"/>
    </source>
</evidence>
<dbReference type="Proteomes" id="UP000245817">
    <property type="component" value="Unassembled WGS sequence"/>
</dbReference>
<evidence type="ECO:0000313" key="6">
    <source>
        <dbReference type="EMBL" id="NGN75024.1"/>
    </source>
</evidence>
<dbReference type="Proteomes" id="UP000251721">
    <property type="component" value="Unassembled WGS sequence"/>
</dbReference>
<protein>
    <submittedName>
        <fullName evidence="10">Exported protein</fullName>
    </submittedName>
    <submittedName>
        <fullName evidence="7">Porin</fullName>
    </submittedName>
    <submittedName>
        <fullName evidence="3">YfaZ family outer membrane protein</fullName>
    </submittedName>
</protein>
<feature type="signal peptide" evidence="1">
    <location>
        <begin position="1"/>
        <end position="21"/>
    </location>
</feature>
<evidence type="ECO:0000313" key="30">
    <source>
        <dbReference type="Proteomes" id="UP000245817"/>
    </source>
</evidence>
<dbReference type="Proteomes" id="UP000258253">
    <property type="component" value="Unassembled WGS sequence"/>
</dbReference>
<dbReference type="RefSeq" id="WP_004177540.1">
    <property type="nucleotide sequence ID" value="NZ_ABLUVU020000005.1"/>
</dbReference>
<dbReference type="Proteomes" id="UP000196447">
    <property type="component" value="Unassembled WGS sequence"/>
</dbReference>
<evidence type="ECO:0000313" key="27">
    <source>
        <dbReference type="Proteomes" id="UP000077826"/>
    </source>
</evidence>
<evidence type="ECO:0000313" key="44">
    <source>
        <dbReference type="Proteomes" id="UP000294876"/>
    </source>
</evidence>
<evidence type="ECO:0000313" key="16">
    <source>
        <dbReference type="EMBL" id="STT94249.1"/>
    </source>
</evidence>
<dbReference type="Proteomes" id="UP000255167">
    <property type="component" value="Unassembled WGS sequence"/>
</dbReference>
<evidence type="ECO:0000313" key="42">
    <source>
        <dbReference type="Proteomes" id="UP000259975"/>
    </source>
</evidence>
<evidence type="ECO:0000313" key="12">
    <source>
        <dbReference type="EMBL" id="SQC48505.1"/>
    </source>
</evidence>
<dbReference type="Proteomes" id="UP001244490">
    <property type="component" value="Unassembled WGS sequence"/>
</dbReference>
<dbReference type="EMBL" id="UKUT01000006">
    <property type="protein sequence ID" value="SYH33193.1"/>
    <property type="molecule type" value="Genomic_DNA"/>
</dbReference>
<evidence type="ECO:0000313" key="19">
    <source>
        <dbReference type="EMBL" id="SWT18756.1"/>
    </source>
</evidence>
<evidence type="ECO:0000313" key="22">
    <source>
        <dbReference type="EMBL" id="SYR32094.1"/>
    </source>
</evidence>
<sequence length="181" mass="18601">MRKLNILILAALTAVSGSAMAVGFTVEQGKNFTNLNMEMGKSSSGLYAESHWLKNTDDGSQTGGVGAGYNLEVGPVMLNAGAKAIYLGPKKGDNGVAFPVGGGVNVALTDSIHVFGEGYVAPDGLNNSVKNYVEANGGVSWSPIGPVTLKVGYRHVSVDGKEGRPNHTLIDGAYVGGGVTF</sequence>
<dbReference type="Proteomes" id="UP000259975">
    <property type="component" value="Unassembled WGS sequence"/>
</dbReference>
<evidence type="ECO:0000313" key="18">
    <source>
        <dbReference type="EMBL" id="STW49008.1"/>
    </source>
</evidence>
<evidence type="ECO:0000313" key="14">
    <source>
        <dbReference type="EMBL" id="STT01127.1"/>
    </source>
</evidence>
<evidence type="ECO:0000313" key="21">
    <source>
        <dbReference type="EMBL" id="SYH33193.1"/>
    </source>
</evidence>
<dbReference type="EMBL" id="JAAKYD010000026">
    <property type="protein sequence ID" value="NGN75024.1"/>
    <property type="molecule type" value="Genomic_DNA"/>
</dbReference>
<dbReference type="Proteomes" id="UP000258798">
    <property type="component" value="Unassembled WGS sequence"/>
</dbReference>
<reference evidence="8 29" key="2">
    <citation type="journal article" date="2017" name="J. Infect. Dis.">
        <title>An Analysis of the Epidemic of Klebsiella pneumoniae Carbapenemase-Producing K. pneumoniae: Convergence of Two Evolutionary Mechanisms Creates the Perfect Storm.</title>
        <authorList>
            <person name="Rojas L.J."/>
            <person name="Weinstock G.M."/>
            <person name="De La Cadena E."/>
            <person name="Diaz L."/>
            <person name="Rios R."/>
            <person name="Hanson B.M."/>
            <person name="Brown J.S."/>
            <person name="Vats P."/>
            <person name="Phillips D.S."/>
            <person name="Nguyen H."/>
            <person name="Hujer K.M."/>
            <person name="Correa A."/>
            <person name="Adams M.D."/>
            <person name="Perez F."/>
            <person name="Sodergren E."/>
            <person name="Narechania A."/>
            <person name="Planet P.J."/>
            <person name="Villegas M.V."/>
            <person name="Bonomo R.A."/>
            <person name="Arias C.A."/>
        </authorList>
    </citation>
    <scope>NUCLEOTIDE SEQUENCE [LARGE SCALE GENOMIC DNA]</scope>
    <source>
        <strain evidence="8 29">COL-Kpn30</strain>
    </source>
</reference>
<dbReference type="EMBL" id="UGNC01000005">
    <property type="protein sequence ID" value="STW49008.1"/>
    <property type="molecule type" value="Genomic_DNA"/>
</dbReference>
<evidence type="ECO:0000313" key="3">
    <source>
        <dbReference type="EMBL" id="MDP0969995.1"/>
    </source>
</evidence>
<accession>A0A060VDU6</accession>
<dbReference type="Proteomes" id="UP000250675">
    <property type="component" value="Unassembled WGS sequence"/>
</dbReference>
<dbReference type="EMBL" id="UGMD01000002">
    <property type="protein sequence ID" value="STU76070.1"/>
    <property type="molecule type" value="Genomic_DNA"/>
</dbReference>
<dbReference type="EMBL" id="UGLB01000003">
    <property type="protein sequence ID" value="STT50821.1"/>
    <property type="molecule type" value="Genomic_DNA"/>
</dbReference>
<dbReference type="EMBL" id="UASN01000022">
    <property type="protein sequence ID" value="SQC18872.1"/>
    <property type="molecule type" value="Genomic_DNA"/>
</dbReference>
<dbReference type="EMBL" id="UGKT01000001">
    <property type="protein sequence ID" value="STT01127.1"/>
    <property type="molecule type" value="Genomic_DNA"/>
</dbReference>
<evidence type="ECO:0000313" key="10">
    <source>
        <dbReference type="EMBL" id="SBH27194.1"/>
    </source>
</evidence>
<dbReference type="Proteomes" id="UP000322977">
    <property type="component" value="Unassembled WGS sequence"/>
</dbReference>
<dbReference type="EMBL" id="UWVH01000001">
    <property type="protein sequence ID" value="VCV73453.1"/>
    <property type="molecule type" value="Genomic_DNA"/>
</dbReference>
<dbReference type="Proteomes" id="UP000441029">
    <property type="component" value="Unassembled WGS sequence"/>
</dbReference>
<dbReference type="InterPro" id="IPR009998">
    <property type="entry name" value="YfaZ"/>
</dbReference>
<evidence type="ECO:0000313" key="37">
    <source>
        <dbReference type="Proteomes" id="UP000255192"/>
    </source>
</evidence>
<evidence type="ECO:0000313" key="25">
    <source>
        <dbReference type="EMBL" id="VGD09228.1"/>
    </source>
</evidence>
<reference evidence="39 40" key="6">
    <citation type="submission" date="2018-08" db="EMBL/GenBank/DDBJ databases">
        <authorList>
            <consortium name="Pathogen Informatics"/>
        </authorList>
    </citation>
    <scope>NUCLEOTIDE SEQUENCE [LARGE SCALE GENOMIC DNA]</scope>
    <source>
        <strain evidence="25 44">5012STDY7312589</strain>
        <strain evidence="20 42">EuSCAPE_AT029</strain>
        <strain evidence="22 39">EuSCAPE_HU047</strain>
        <strain evidence="21 40">EuSCAPE_IT093</strain>
        <strain evidence="19 41">EuSCAPE_TR125</strain>
        <strain evidence="10">K480</strain>
        <strain evidence="27">k480</strain>
    </source>
</reference>
<reference evidence="24 43" key="7">
    <citation type="submission" date="2018-10" db="EMBL/GenBank/DDBJ databases">
        <authorList>
            <person name="Noll B N."/>
        </authorList>
    </citation>
    <scope>NUCLEOTIDE SEQUENCE [LARGE SCALE GENOMIC DNA]</scope>
    <source>
        <strain evidence="24">Kpneu006</strain>
    </source>
</reference>
<dbReference type="EMBL" id="UJRG01000013">
    <property type="protein sequence ID" value="SWT18756.1"/>
    <property type="molecule type" value="Genomic_DNA"/>
</dbReference>
<evidence type="ECO:0000313" key="9">
    <source>
        <dbReference type="EMBL" id="PVU64289.1"/>
    </source>
</evidence>
<dbReference type="Proteomes" id="UP000251123">
    <property type="component" value="Unassembled WGS sequence"/>
</dbReference>
<evidence type="ECO:0000313" key="28">
    <source>
        <dbReference type="Proteomes" id="UP000196447"/>
    </source>
</evidence>
<dbReference type="SUPFAM" id="SSF56925">
    <property type="entry name" value="OMPA-like"/>
    <property type="match status" value="1"/>
</dbReference>
<evidence type="ECO:0000313" key="4">
    <source>
        <dbReference type="EMBL" id="MRJ95532.1"/>
    </source>
</evidence>
<evidence type="ECO:0000313" key="24">
    <source>
        <dbReference type="EMBL" id="VCV73453.1"/>
    </source>
</evidence>
<dbReference type="Proteomes" id="UP000077826">
    <property type="component" value="Unassembled WGS sequence"/>
</dbReference>
<reference evidence="6 47" key="10">
    <citation type="submission" date="2020-02" db="EMBL/GenBank/DDBJ databases">
        <title>Klebsiella pneumoniae genome sequencing and assembly.</title>
        <authorList>
            <person name="Starkova P.S."/>
            <person name="Sulyan O.S."/>
            <person name="Likholetova D.V."/>
            <person name="Ageevets V.A."/>
            <person name="Lazareva I.V."/>
            <person name="Sopova J.V."/>
            <person name="Sidorenko S.V."/>
        </authorList>
    </citation>
    <scope>NUCLEOTIDE SEQUENCE [LARGE SCALE GENOMIC DNA]</scope>
    <source>
        <strain evidence="6 47">2429</strain>
    </source>
</reference>
<dbReference type="EMBL" id="VSSY01000027">
    <property type="protein sequence ID" value="TYL74536.1"/>
    <property type="molecule type" value="Genomic_DNA"/>
</dbReference>
<dbReference type="Proteomes" id="UP000255518">
    <property type="component" value="Unassembled WGS sequence"/>
</dbReference>
<dbReference type="EMBL" id="UAWQ01000019">
    <property type="protein sequence ID" value="SQC48505.1"/>
    <property type="molecule type" value="Genomic_DNA"/>
</dbReference>
<evidence type="ECO:0000313" key="38">
    <source>
        <dbReference type="Proteomes" id="UP000255518"/>
    </source>
</evidence>
<dbReference type="Proteomes" id="UP000294876">
    <property type="component" value="Unassembled WGS sequence"/>
</dbReference>
<evidence type="ECO:0000313" key="45">
    <source>
        <dbReference type="Proteomes" id="UP000322977"/>
    </source>
</evidence>
<keyword evidence="1" id="KW-0732">Signal</keyword>
<evidence type="ECO:0000313" key="15">
    <source>
        <dbReference type="EMBL" id="STT50821.1"/>
    </source>
</evidence>
<evidence type="ECO:0000313" key="34">
    <source>
        <dbReference type="Proteomes" id="UP000254103"/>
    </source>
</evidence>
<dbReference type="KEGG" id="kpb:FH42_20395"/>
<dbReference type="Proteomes" id="UP000254103">
    <property type="component" value="Unassembled WGS sequence"/>
</dbReference>
<dbReference type="EMBL" id="UASO01000009">
    <property type="protein sequence ID" value="SQC87412.1"/>
    <property type="molecule type" value="Genomic_DNA"/>
</dbReference>
<gene>
    <name evidence="7" type="ORF">B5L96_17255</name>
    <name evidence="8" type="ORF">B6I68_16515</name>
    <name evidence="24" type="ORF">BANRA_01100</name>
    <name evidence="9" type="ORF">CP554_03705</name>
    <name evidence="23" type="ORF">FXN67_23435</name>
    <name evidence="6" type="ORF">G4V31_23275</name>
    <name evidence="4" type="ORF">GJJ01_06115</name>
    <name evidence="5" type="ORF">GJJ18_03605</name>
    <name evidence="2" type="ORF">LS45_01550</name>
    <name evidence="14" type="ORF">NCTC13443_01435</name>
    <name evidence="12" type="ORF">NCTC13465_04705</name>
    <name evidence="17" type="ORF">NCTC204_01038</name>
    <name evidence="16" type="ORF">NCTC5052_02680</name>
    <name evidence="11" type="ORF">NCTC9601_05655</name>
    <name evidence="18" type="ORF">NCTC9617_05624</name>
    <name evidence="15" type="ORF">NCTC9637_05825</name>
    <name evidence="13" type="ORF">NCTC9645_05534</name>
    <name evidence="3" type="ORF">Q6294_23515</name>
    <name evidence="25" type="ORF">SAMEA104567804_02679</name>
    <name evidence="10" type="ORF">SAMEA2273558_03261</name>
    <name evidence="20" type="ORF">SAMEA3499901_00989</name>
    <name evidence="21" type="ORF">SAMEA3515122_03179</name>
    <name evidence="22" type="ORF">SAMEA3538828_01028</name>
    <name evidence="19" type="ORF">SAMEA3729652_03834</name>
</gene>
<reference evidence="23 45" key="8">
    <citation type="submission" date="2019-08" db="EMBL/GenBank/DDBJ databases">
        <title>Phenotypic and genetic characterization of extended-spectrum b-lactamase-producing hypermucoviscous Klebsiella pneumoniae from Chile.</title>
        <authorList>
            <person name="Morales-Leon F."/>
            <person name="Caro C."/>
            <person name="Opazo-Capurro A."/>
            <person name="Lincopan N."/>
            <person name="Dominguez-Yevenes M."/>
            <person name="Lima C."/>
            <person name="Bello-Toledo H."/>
            <person name="Gonzalez-Rocha G."/>
        </authorList>
    </citation>
    <scope>NUCLEOTIDE SEQUENCE [LARGE SCALE GENOMIC DNA]</scope>
    <source>
        <strain evidence="23 45">UCO-494</strain>
    </source>
</reference>
<dbReference type="Proteomes" id="UP000234439">
    <property type="component" value="Unassembled WGS sequence"/>
</dbReference>
<dbReference type="Proteomes" id="UP000269921">
    <property type="component" value="Unassembled WGS sequence"/>
</dbReference>
<reference evidence="9 30" key="4">
    <citation type="submission" date="2017-09" db="EMBL/GenBank/DDBJ databases">
        <title>Molecular Epidemiology of Livestock-Associated Methicillin Resistant Staphylococcus aureus (LA-MRSA) and Extended-Spectrum Beta-Lactamase (ESBL)-Producing Enterobacteriaceae in Pigs and Exposed Workers in Cameroon and South Africa.</title>
        <authorList>
            <person name="Founou L."/>
            <person name="Founou R.C."/>
            <person name="Allam M."/>
            <person name="Ismail A."/>
            <person name="Essack S.Y."/>
        </authorList>
    </citation>
    <scope>NUCLEOTIDE SEQUENCE [LARGE SCALE GENOMIC DNA]</scope>
    <source>
        <strain evidence="9 30">HH516E4IA</strain>
    </source>
</reference>
<dbReference type="EMBL" id="JAUUIA010000026">
    <property type="protein sequence ID" value="MDP0969995.1"/>
    <property type="molecule type" value="Genomic_DNA"/>
</dbReference>
<dbReference type="EMBL" id="WJWF01000003">
    <property type="protein sequence ID" value="MRL34515.1"/>
    <property type="molecule type" value="Genomic_DNA"/>
</dbReference>
<dbReference type="Proteomes" id="UP000031820">
    <property type="component" value="Unassembled WGS sequence"/>
</dbReference>
<reference evidence="3" key="11">
    <citation type="submission" date="2023-07" db="EMBL/GenBank/DDBJ databases">
        <authorList>
            <person name="Peng Z."/>
        </authorList>
    </citation>
    <scope>NUCLEOTIDE SEQUENCE</scope>
    <source>
        <strain evidence="3">KP219</strain>
    </source>
</reference>
<dbReference type="Pfam" id="PF07437">
    <property type="entry name" value="YfaZ"/>
    <property type="match status" value="1"/>
</dbReference>
<evidence type="ECO:0000313" key="7">
    <source>
        <dbReference type="EMBL" id="OVF69408.1"/>
    </source>
</evidence>
<evidence type="ECO:0000313" key="13">
    <source>
        <dbReference type="EMBL" id="SQC87412.1"/>
    </source>
</evidence>
<evidence type="ECO:0000313" key="47">
    <source>
        <dbReference type="Proteomes" id="UP000479475"/>
    </source>
</evidence>
<evidence type="ECO:0000313" key="33">
    <source>
        <dbReference type="Proteomes" id="UP000251721"/>
    </source>
</evidence>
<evidence type="ECO:0000313" key="46">
    <source>
        <dbReference type="Proteomes" id="UP000441029"/>
    </source>
</evidence>
<reference evidence="4 46" key="9">
    <citation type="submission" date="2019-11" db="EMBL/GenBank/DDBJ databases">
        <title>Molecular typing, antibiotic resistance determination and virulence profiling for 36 multidrug-resistant clinical Klebsiella pneumoniae isolates using second- and third-generation sequencing.</title>
        <authorList>
            <person name="Shelenkov A."/>
            <person name="Mikhaylova Y."/>
            <person name="Yanushevich Y."/>
            <person name="Samoilov A."/>
            <person name="Petrova L."/>
            <person name="Fomina V."/>
            <person name="Gusarov V."/>
            <person name="Zamyatin M."/>
            <person name="Shagin D."/>
        </authorList>
    </citation>
    <scope>NUCLEOTIDE SEQUENCE [LARGE SCALE GENOMIC DNA]</scope>
    <source>
        <strain evidence="5">CriePir115</strain>
        <strain evidence="4 46">CriePir226</strain>
    </source>
</reference>
<feature type="chain" id="PRO_5015026760" evidence="1">
    <location>
        <begin position="22"/>
        <end position="181"/>
    </location>
</feature>
<evidence type="ECO:0000313" key="41">
    <source>
        <dbReference type="Proteomes" id="UP000258798"/>
    </source>
</evidence>
<evidence type="ECO:0000313" key="32">
    <source>
        <dbReference type="Proteomes" id="UP000251123"/>
    </source>
</evidence>
<name>A0A060VDU6_KLEPN</name>
<dbReference type="EMBL" id="ULCI01000003">
    <property type="protein sequence ID" value="SYR32094.1"/>
    <property type="molecule type" value="Genomic_DNA"/>
</dbReference>
<evidence type="ECO:0000313" key="5">
    <source>
        <dbReference type="EMBL" id="MRL34515.1"/>
    </source>
</evidence>
<evidence type="ECO:0000313" key="23">
    <source>
        <dbReference type="EMBL" id="TYL74536.1"/>
    </source>
</evidence>
<evidence type="ECO:0000313" key="35">
    <source>
        <dbReference type="Proteomes" id="UP000255099"/>
    </source>
</evidence>
<dbReference type="EMBL" id="WJVL01000004">
    <property type="protein sequence ID" value="MRJ95532.1"/>
    <property type="molecule type" value="Genomic_DNA"/>
</dbReference>
<evidence type="ECO:0000313" key="2">
    <source>
        <dbReference type="EMBL" id="KII08869.1"/>
    </source>
</evidence>
<dbReference type="EMBL" id="UKGE01000003">
    <property type="protein sequence ID" value="SXN29993.1"/>
    <property type="molecule type" value="Genomic_DNA"/>
</dbReference>
<evidence type="ECO:0000313" key="11">
    <source>
        <dbReference type="EMBL" id="SQC18872.1"/>
    </source>
</evidence>
<organism evidence="7 28">
    <name type="scientific">Klebsiella pneumoniae</name>
    <dbReference type="NCBI Taxonomy" id="573"/>
    <lineage>
        <taxon>Bacteria</taxon>
        <taxon>Pseudomonadati</taxon>
        <taxon>Pseudomonadota</taxon>
        <taxon>Gammaproteobacteria</taxon>
        <taxon>Enterobacterales</taxon>
        <taxon>Enterobacteriaceae</taxon>
        <taxon>Klebsiella/Raoultella group</taxon>
        <taxon>Klebsiella</taxon>
        <taxon>Klebsiella pneumoniae complex</taxon>
    </lineage>
</organism>
<dbReference type="EMBL" id="PCFF01000002">
    <property type="protein sequence ID" value="PVU64289.1"/>
    <property type="molecule type" value="Genomic_DNA"/>
</dbReference>
<dbReference type="EMBL" id="JRRF01000002">
    <property type="protein sequence ID" value="KII08869.1"/>
    <property type="molecule type" value="Genomic_DNA"/>
</dbReference>
<reference evidence="31 32" key="5">
    <citation type="submission" date="2018-06" db="EMBL/GenBank/DDBJ databases">
        <authorList>
            <consortium name="Pathogen Informatics"/>
            <person name="Doyle S."/>
        </authorList>
    </citation>
    <scope>NUCLEOTIDE SEQUENCE [LARGE SCALE GENOMIC DNA]</scope>
    <source>
        <strain evidence="14 38">NCTC13443</strain>
        <strain evidence="12 33">NCTC13465</strain>
        <strain evidence="17 37">NCTC204</strain>
        <strain evidence="16 34">NCTC5052</strain>
        <strain evidence="11 32">NCTC9601</strain>
        <strain evidence="18 36">NCTC9617</strain>
        <strain evidence="15 35">NCTC9637</strain>
        <strain evidence="13 31">NCTC9645</strain>
    </source>
</reference>
<evidence type="ECO:0000313" key="36">
    <source>
        <dbReference type="Proteomes" id="UP000255167"/>
    </source>
</evidence>
<evidence type="ECO:0000313" key="8">
    <source>
        <dbReference type="EMBL" id="PLE26720.1"/>
    </source>
</evidence>
<evidence type="ECO:0000313" key="31">
    <source>
        <dbReference type="Proteomes" id="UP000250675"/>
    </source>
</evidence>
<proteinExistence type="predicted"/>
<dbReference type="KEGG" id="kpx:PMK1_02229"/>
<evidence type="ECO:0000313" key="43">
    <source>
        <dbReference type="Proteomes" id="UP000269921"/>
    </source>
</evidence>
<dbReference type="InterPro" id="IPR011250">
    <property type="entry name" value="OMP/PagP_B-barrel"/>
</dbReference>
<evidence type="ECO:0000313" key="39">
    <source>
        <dbReference type="Proteomes" id="UP000258253"/>
    </source>
</evidence>
<evidence type="ECO:0000313" key="17">
    <source>
        <dbReference type="EMBL" id="STU76070.1"/>
    </source>
</evidence>
<dbReference type="AlphaFoldDB" id="A0A060VDU6"/>